<evidence type="ECO:0000256" key="7">
    <source>
        <dbReference type="ARBA" id="ARBA00023136"/>
    </source>
</evidence>
<name>A0A813XP80_ADIRI</name>
<sequence>MFSIDWHQKFMDIVVYAATNPWQFLYYVFMFLTPMFIISGYLAYRLAKDIDRAEKAKRAKSQQKTNIAKVRRHAKHE</sequence>
<evidence type="ECO:0000256" key="5">
    <source>
        <dbReference type="ARBA" id="ARBA00022989"/>
    </source>
</evidence>
<feature type="transmembrane region" description="Helical" evidence="9">
    <location>
        <begin position="24"/>
        <end position="44"/>
    </location>
</feature>
<dbReference type="EMBL" id="CAJNOJ010000019">
    <property type="protein sequence ID" value="CAF0834629.1"/>
    <property type="molecule type" value="Genomic_DNA"/>
</dbReference>
<evidence type="ECO:0000256" key="2">
    <source>
        <dbReference type="ARBA" id="ARBA00006758"/>
    </source>
</evidence>
<organism evidence="11 12">
    <name type="scientific">Adineta ricciae</name>
    <name type="common">Rotifer</name>
    <dbReference type="NCBI Taxonomy" id="249248"/>
    <lineage>
        <taxon>Eukaryota</taxon>
        <taxon>Metazoa</taxon>
        <taxon>Spiralia</taxon>
        <taxon>Gnathifera</taxon>
        <taxon>Rotifera</taxon>
        <taxon>Eurotatoria</taxon>
        <taxon>Bdelloidea</taxon>
        <taxon>Adinetida</taxon>
        <taxon>Adinetidae</taxon>
        <taxon>Adineta</taxon>
    </lineage>
</organism>
<evidence type="ECO:0000256" key="4">
    <source>
        <dbReference type="ARBA" id="ARBA00022692"/>
    </source>
</evidence>
<evidence type="ECO:0000313" key="11">
    <source>
        <dbReference type="EMBL" id="CAF0872746.1"/>
    </source>
</evidence>
<evidence type="ECO:0000256" key="6">
    <source>
        <dbReference type="ARBA" id="ARBA00023054"/>
    </source>
</evidence>
<gene>
    <name evidence="10" type="ORF">EDS130_LOCUS6517</name>
    <name evidence="11" type="ORF">XAT740_LOCUS6579</name>
</gene>
<dbReference type="Proteomes" id="UP000663828">
    <property type="component" value="Unassembled WGS sequence"/>
</dbReference>
<keyword evidence="4 9" id="KW-0812">Transmembrane</keyword>
<dbReference type="PANTHER" id="PTHR28644">
    <property type="entry name" value="SMALL INTEGRAL MEMBRANE PROTEIN 15"/>
    <property type="match status" value="1"/>
</dbReference>
<dbReference type="AlphaFoldDB" id="A0A813XP80"/>
<comment type="subcellular location">
    <subcellularLocation>
        <location evidence="1">Membrane</location>
        <topology evidence="1">Single-pass membrane protein</topology>
    </subcellularLocation>
</comment>
<dbReference type="OrthoDB" id="6282848at2759"/>
<keyword evidence="6" id="KW-0175">Coiled coil</keyword>
<dbReference type="Proteomes" id="UP000663852">
    <property type="component" value="Unassembled WGS sequence"/>
</dbReference>
<accession>A0A813XP80</accession>
<evidence type="ECO:0000313" key="10">
    <source>
        <dbReference type="EMBL" id="CAF0834629.1"/>
    </source>
</evidence>
<proteinExistence type="inferred from homology"/>
<dbReference type="InterPro" id="IPR027877">
    <property type="entry name" value="Smim15"/>
</dbReference>
<feature type="region of interest" description="Disordered" evidence="8">
    <location>
        <begin position="57"/>
        <end position="77"/>
    </location>
</feature>
<evidence type="ECO:0000256" key="8">
    <source>
        <dbReference type="SAM" id="MobiDB-lite"/>
    </source>
</evidence>
<dbReference type="Pfam" id="PF15086">
    <property type="entry name" value="UPF0542"/>
    <property type="match status" value="1"/>
</dbReference>
<keyword evidence="12" id="KW-1185">Reference proteome</keyword>
<dbReference type="EMBL" id="CAJNOR010000300">
    <property type="protein sequence ID" value="CAF0872746.1"/>
    <property type="molecule type" value="Genomic_DNA"/>
</dbReference>
<keyword evidence="5 9" id="KW-1133">Transmembrane helix</keyword>
<keyword evidence="7 9" id="KW-0472">Membrane</keyword>
<protein>
    <recommendedName>
        <fullName evidence="3">Small integral membrane protein 15</fullName>
    </recommendedName>
</protein>
<comment type="similarity">
    <text evidence="2">Belongs to the SMIM15 family.</text>
</comment>
<evidence type="ECO:0000256" key="9">
    <source>
        <dbReference type="SAM" id="Phobius"/>
    </source>
</evidence>
<comment type="caution">
    <text evidence="11">The sequence shown here is derived from an EMBL/GenBank/DDBJ whole genome shotgun (WGS) entry which is preliminary data.</text>
</comment>
<dbReference type="PANTHER" id="PTHR28644:SF1">
    <property type="entry name" value="SMALL INTEGRAL MEMBRANE PROTEIN 15"/>
    <property type="match status" value="1"/>
</dbReference>
<evidence type="ECO:0000256" key="3">
    <source>
        <dbReference type="ARBA" id="ARBA00017904"/>
    </source>
</evidence>
<dbReference type="GO" id="GO:0016020">
    <property type="term" value="C:membrane"/>
    <property type="evidence" value="ECO:0007669"/>
    <property type="project" value="UniProtKB-SubCell"/>
</dbReference>
<evidence type="ECO:0000313" key="12">
    <source>
        <dbReference type="Proteomes" id="UP000663828"/>
    </source>
</evidence>
<evidence type="ECO:0000256" key="1">
    <source>
        <dbReference type="ARBA" id="ARBA00004167"/>
    </source>
</evidence>
<reference evidence="11" key="1">
    <citation type="submission" date="2021-02" db="EMBL/GenBank/DDBJ databases">
        <authorList>
            <person name="Nowell W R."/>
        </authorList>
    </citation>
    <scope>NUCLEOTIDE SEQUENCE</scope>
</reference>